<reference evidence="11 12" key="1">
    <citation type="journal article" date="2019" name="Nat. Plants">
        <title>Stout camphor tree genome fills gaps in understanding of flowering plant genome evolution.</title>
        <authorList>
            <person name="Chaw S.M."/>
            <person name="Liu Y.C."/>
            <person name="Wu Y.W."/>
            <person name="Wang H.Y."/>
            <person name="Lin C.I."/>
            <person name="Wu C.S."/>
            <person name="Ke H.M."/>
            <person name="Chang L.Y."/>
            <person name="Hsu C.Y."/>
            <person name="Yang H.T."/>
            <person name="Sudianto E."/>
            <person name="Hsu M.H."/>
            <person name="Wu K.P."/>
            <person name="Wang L.N."/>
            <person name="Leebens-Mack J.H."/>
            <person name="Tsai I.J."/>
        </authorList>
    </citation>
    <scope>NUCLEOTIDE SEQUENCE [LARGE SCALE GENOMIC DNA]</scope>
    <source>
        <strain evidence="12">cv. Chaw 1501</strain>
        <tissue evidence="11">Young leaves</tissue>
    </source>
</reference>
<sequence>MAGSSSATRQASLKETPTWAVATVCFVFIIISLFIEHALHLLNKFLGRRKRKALNQALNKIKAELMVWGFVSLLLTISEQPISKICIPKSMGNNFLPCKNKERPSDISEETTCEEKNKISLLSLDGVNQLHVLIFALALFQVLSCVITLGLGMAKMKRWKAWEEETRTLDYQFSNDPRRFRLTHQTSFGRRHLKYWSEQALLLWPACFLRLFTGAISRSDYFALRHGFITAHISEGSKFDFQQFLSRALDKDFEVVVGISLWIWVFSVPFIFFSAHGFYSYFWMPFIPLIMVVAVGTKLQFIITKMCLESHNESAVVRGTLLVKPHDNLFWFGQPMLLLHLIRFISFQNSFELAFFAWTWYEFGLRSCFHKETVDIVIRMSMGILVQLLIGYVILPLYVLVTQMGSSMKKVVFTERVSKGLKNWHGLAKKSLTSTRTNSTGPSPSISPSHTVDTSTSNVQELEIEELETPSPDRNCASIESTKDKAAETNTNTKEPYDGEISFGWLIGSNSRSESSCMDCHHQYKSMFQSGMSMTHKTPGDDGDFPSEDHSQP</sequence>
<evidence type="ECO:0000313" key="12">
    <source>
        <dbReference type="Proteomes" id="UP000283530"/>
    </source>
</evidence>
<feature type="transmembrane region" description="Helical" evidence="10">
    <location>
        <begin position="130"/>
        <end position="151"/>
    </location>
</feature>
<dbReference type="AlphaFoldDB" id="A0A443PFS0"/>
<comment type="function">
    <text evidence="8">May be involved in modulation of pathogen defense and leaf cell death.</text>
</comment>
<comment type="similarity">
    <text evidence="2 8">Belongs to the MLO family.</text>
</comment>
<comment type="caution">
    <text evidence="11">The sequence shown here is derived from an EMBL/GenBank/DDBJ whole genome shotgun (WGS) entry which is preliminary data.</text>
</comment>
<feature type="region of interest" description="Disordered" evidence="9">
    <location>
        <begin position="433"/>
        <end position="502"/>
    </location>
</feature>
<keyword evidence="7 8" id="KW-0568">Pathogenesis-related protein</keyword>
<comment type="domain">
    <text evidence="8">The C-terminus contains a calmodulin-binding domain, which binds calmodulin in a calcium-dependent fashion.</text>
</comment>
<protein>
    <recommendedName>
        <fullName evidence="8">MLO-like protein</fullName>
    </recommendedName>
</protein>
<feature type="compositionally biased region" description="Polar residues" evidence="9">
    <location>
        <begin position="433"/>
        <end position="460"/>
    </location>
</feature>
<dbReference type="GO" id="GO:0005516">
    <property type="term" value="F:calmodulin binding"/>
    <property type="evidence" value="ECO:0007669"/>
    <property type="project" value="UniProtKB-KW"/>
</dbReference>
<evidence type="ECO:0000256" key="2">
    <source>
        <dbReference type="ARBA" id="ARBA00006574"/>
    </source>
</evidence>
<evidence type="ECO:0000256" key="4">
    <source>
        <dbReference type="ARBA" id="ARBA00022821"/>
    </source>
</evidence>
<gene>
    <name evidence="8" type="primary">MLO</name>
    <name evidence="11" type="ORF">CKAN_01868300</name>
</gene>
<feature type="transmembrane region" description="Helical" evidence="10">
    <location>
        <begin position="20"/>
        <end position="42"/>
    </location>
</feature>
<dbReference type="OrthoDB" id="1388414at2759"/>
<feature type="transmembrane region" description="Helical" evidence="10">
    <location>
        <begin position="63"/>
        <end position="82"/>
    </location>
</feature>
<dbReference type="EMBL" id="QPKB01000007">
    <property type="protein sequence ID" value="RWR89619.1"/>
    <property type="molecule type" value="Genomic_DNA"/>
</dbReference>
<feature type="transmembrane region" description="Helical" evidence="10">
    <location>
        <begin position="381"/>
        <end position="401"/>
    </location>
</feature>
<dbReference type="GO" id="GO:0006952">
    <property type="term" value="P:defense response"/>
    <property type="evidence" value="ECO:0007669"/>
    <property type="project" value="UniProtKB-KW"/>
</dbReference>
<organism evidence="11 12">
    <name type="scientific">Cinnamomum micranthum f. kanehirae</name>
    <dbReference type="NCBI Taxonomy" id="337451"/>
    <lineage>
        <taxon>Eukaryota</taxon>
        <taxon>Viridiplantae</taxon>
        <taxon>Streptophyta</taxon>
        <taxon>Embryophyta</taxon>
        <taxon>Tracheophyta</taxon>
        <taxon>Spermatophyta</taxon>
        <taxon>Magnoliopsida</taxon>
        <taxon>Magnoliidae</taxon>
        <taxon>Laurales</taxon>
        <taxon>Lauraceae</taxon>
        <taxon>Cinnamomum</taxon>
    </lineage>
</organism>
<dbReference type="Pfam" id="PF03094">
    <property type="entry name" value="Mlo"/>
    <property type="match status" value="2"/>
</dbReference>
<evidence type="ECO:0000313" key="11">
    <source>
        <dbReference type="EMBL" id="RWR89619.1"/>
    </source>
</evidence>
<evidence type="ECO:0000256" key="6">
    <source>
        <dbReference type="ARBA" id="ARBA00023136"/>
    </source>
</evidence>
<evidence type="ECO:0000256" key="5">
    <source>
        <dbReference type="ARBA" id="ARBA00022989"/>
    </source>
</evidence>
<feature type="transmembrane region" description="Helical" evidence="10">
    <location>
        <begin position="253"/>
        <end position="272"/>
    </location>
</feature>
<keyword evidence="6 8" id="KW-0472">Membrane</keyword>
<keyword evidence="12" id="KW-1185">Reference proteome</keyword>
<comment type="subcellular location">
    <subcellularLocation>
        <location evidence="1 8">Membrane</location>
        <topology evidence="1 8">Multi-pass membrane protein</topology>
    </subcellularLocation>
</comment>
<keyword evidence="4 8" id="KW-0611">Plant defense</keyword>
<evidence type="ECO:0000256" key="10">
    <source>
        <dbReference type="SAM" id="Phobius"/>
    </source>
</evidence>
<dbReference type="Proteomes" id="UP000283530">
    <property type="component" value="Unassembled WGS sequence"/>
</dbReference>
<evidence type="ECO:0000256" key="9">
    <source>
        <dbReference type="SAM" id="MobiDB-lite"/>
    </source>
</evidence>
<evidence type="ECO:0000256" key="3">
    <source>
        <dbReference type="ARBA" id="ARBA00022692"/>
    </source>
</evidence>
<name>A0A443PFS0_9MAGN</name>
<dbReference type="GO" id="GO:0016020">
    <property type="term" value="C:membrane"/>
    <property type="evidence" value="ECO:0007669"/>
    <property type="project" value="UniProtKB-SubCell"/>
</dbReference>
<evidence type="ECO:0000256" key="1">
    <source>
        <dbReference type="ARBA" id="ARBA00004141"/>
    </source>
</evidence>
<keyword evidence="5 8" id="KW-1133">Transmembrane helix</keyword>
<feature type="region of interest" description="Disordered" evidence="9">
    <location>
        <begin position="531"/>
        <end position="553"/>
    </location>
</feature>
<accession>A0A443PFS0</accession>
<dbReference type="PANTHER" id="PTHR31942:SF72">
    <property type="entry name" value="MLO-LIKE PROTEIN"/>
    <property type="match status" value="1"/>
</dbReference>
<keyword evidence="3 8" id="KW-0812">Transmembrane</keyword>
<feature type="transmembrane region" description="Helical" evidence="10">
    <location>
        <begin position="278"/>
        <end position="296"/>
    </location>
</feature>
<dbReference type="InterPro" id="IPR004326">
    <property type="entry name" value="Mlo"/>
</dbReference>
<feature type="transmembrane region" description="Helical" evidence="10">
    <location>
        <begin position="341"/>
        <end position="361"/>
    </location>
</feature>
<dbReference type="PANTHER" id="PTHR31942">
    <property type="entry name" value="MLO-LIKE PROTEIN 1"/>
    <property type="match status" value="1"/>
</dbReference>
<proteinExistence type="inferred from homology"/>
<evidence type="ECO:0000256" key="7">
    <source>
        <dbReference type="ARBA" id="ARBA00023265"/>
    </source>
</evidence>
<keyword evidence="8" id="KW-0112">Calmodulin-binding</keyword>
<evidence type="ECO:0000256" key="8">
    <source>
        <dbReference type="RuleBase" id="RU280816"/>
    </source>
</evidence>